<dbReference type="EMBL" id="CP012643">
    <property type="protein sequence ID" value="ALI97985.1"/>
    <property type="molecule type" value="Genomic_DNA"/>
</dbReference>
<proteinExistence type="predicted"/>
<accession>A0A0P0CP12</accession>
<reference evidence="1 2" key="1">
    <citation type="submission" date="2015-08" db="EMBL/GenBank/DDBJ databases">
        <title>Complete genome sequence of Rufibacter tibetensis strain 1351t, a radiation-resistant bacterium from tibet plateau.</title>
        <authorList>
            <person name="Dai J."/>
        </authorList>
    </citation>
    <scope>NUCLEOTIDE SEQUENCE [LARGE SCALE GENOMIC DNA]</scope>
    <source>
        <strain evidence="1 2">1351</strain>
    </source>
</reference>
<evidence type="ECO:0000313" key="2">
    <source>
        <dbReference type="Proteomes" id="UP000061382"/>
    </source>
</evidence>
<organism evidence="1 2">
    <name type="scientific">Rufibacter tibetensis</name>
    <dbReference type="NCBI Taxonomy" id="512763"/>
    <lineage>
        <taxon>Bacteria</taxon>
        <taxon>Pseudomonadati</taxon>
        <taxon>Bacteroidota</taxon>
        <taxon>Cytophagia</taxon>
        <taxon>Cytophagales</taxon>
        <taxon>Hymenobacteraceae</taxon>
        <taxon>Rufibacter</taxon>
    </lineage>
</organism>
<name>A0A0P0CP12_9BACT</name>
<evidence type="ECO:0000313" key="1">
    <source>
        <dbReference type="EMBL" id="ALI97985.1"/>
    </source>
</evidence>
<dbReference type="PATRIC" id="fig|512763.3.peg.470"/>
<dbReference type="STRING" id="512763.DC20_02085"/>
<dbReference type="AlphaFoldDB" id="A0A0P0CP12"/>
<protein>
    <submittedName>
        <fullName evidence="1">Uncharacterized protein</fullName>
    </submittedName>
</protein>
<dbReference type="Proteomes" id="UP000061382">
    <property type="component" value="Chromosome"/>
</dbReference>
<sequence>MKSKVFIRTQRLLHTLKHLKIWTESKSNETLSPALASFSIHDLVFSGLGTKATNPYRAETLPAG</sequence>
<gene>
    <name evidence="1" type="ORF">DC20_02085</name>
</gene>
<dbReference type="KEGG" id="rti:DC20_02085"/>
<keyword evidence="2" id="KW-1185">Reference proteome</keyword>